<feature type="domain" description="SH3b" evidence="7">
    <location>
        <begin position="573"/>
        <end position="640"/>
    </location>
</feature>
<dbReference type="SUPFAM" id="SSF54106">
    <property type="entry name" value="LysM domain"/>
    <property type="match status" value="1"/>
</dbReference>
<protein>
    <recommendedName>
        <fullName evidence="5">Peptidoglycan hydrolase</fullName>
    </recommendedName>
</protein>
<dbReference type="Gene3D" id="4.10.80.30">
    <property type="entry name" value="DNA polymerase, domain 6"/>
    <property type="match status" value="1"/>
</dbReference>
<evidence type="ECO:0000256" key="2">
    <source>
        <dbReference type="ARBA" id="ARBA00022529"/>
    </source>
</evidence>
<keyword evidence="3" id="KW-0081">Bacteriolytic enzyme</keyword>
<dbReference type="Proteomes" id="UP000012675">
    <property type="component" value="Chromosome"/>
</dbReference>
<dbReference type="HOGENOM" id="CLU_013771_6_2_9"/>
<evidence type="ECO:0000256" key="6">
    <source>
        <dbReference type="SAM" id="MobiDB-lite"/>
    </source>
</evidence>
<evidence type="ECO:0000256" key="5">
    <source>
        <dbReference type="ARBA" id="ARBA00032108"/>
    </source>
</evidence>
<dbReference type="PROSITE" id="PS51781">
    <property type="entry name" value="SH3B"/>
    <property type="match status" value="3"/>
</dbReference>
<dbReference type="Pfam" id="PF01476">
    <property type="entry name" value="LysM"/>
    <property type="match status" value="1"/>
</dbReference>
<dbReference type="SMART" id="SM00257">
    <property type="entry name" value="LysM"/>
    <property type="match status" value="1"/>
</dbReference>
<sequence length="700" mass="73967">MTIRKERRRLEKRLKRTQYTQKSITMATTLVAGSTFIPTLGHAAETATTETSNDLKVVEQTTNTTPKTDSTPVEETTASTTAPVVTEETSETAEESGTKVVTEGSETATTESTTVASDEVLEADEVPSALSDLTSRALFSRATIDPAAFISQICGYATEVAAANDLYASVMMAQAILESGWGASTLTTTANNMFGIKGSYNGQYVTMDTYEDDGSGNYYLISAKFRKYPSLKESFEDNAYVLRNTSFSSGNYYYSGAWKSNTTSYTQATAWLQGRYATDTSYASKLNNLISTYNLTQYDTGSSNAGGGNSNETIVSDETAINQQMKTTSSMNIRSDASTSASITGSLAANTTFTATATKTGTSVNGNTTWYKISGKGWVSGAYLTKVSTDASNNNSGSGNTGSDNSNSGTTINKKMKTTEAMNIRSSASTSGSVVGSLSKGTTFTASSMKTGTSVNGNKNWYYVSGKGWVSGAYLTEVTNNNASEAEKEDNSSSINQKMKTTAALNVRSDASTSSRVVTTLGQGVTVTVTAKKNGTSVEGNKTWYYVSGKGWVSGAYLTTTSSSSNNSGSTTTNQKMKTTEILNVRSDASTSSSITGSLSKGATVTVTATKTGTTVNGTNKWYYVSGKGWVSGAYLTAASSGSSNTNTSSSSTKTHTVKSGDSLWSLAQKYNTSISQIASWNKINSSYTIYVGQKLIVSK</sequence>
<evidence type="ECO:0000256" key="3">
    <source>
        <dbReference type="ARBA" id="ARBA00022638"/>
    </source>
</evidence>
<dbReference type="PANTHER" id="PTHR33308:SF9">
    <property type="entry name" value="PEPTIDOGLYCAN HYDROLASE FLGJ"/>
    <property type="match status" value="1"/>
</dbReference>
<dbReference type="KEGG" id="ecas:ECBG_01229"/>
<dbReference type="Gene3D" id="2.30.30.40">
    <property type="entry name" value="SH3 Domains"/>
    <property type="match status" value="4"/>
</dbReference>
<dbReference type="EMBL" id="CP004856">
    <property type="protein sequence ID" value="EEV38960.1"/>
    <property type="molecule type" value="Genomic_DNA"/>
</dbReference>
<dbReference type="GO" id="GO:0042742">
    <property type="term" value="P:defense response to bacterium"/>
    <property type="evidence" value="ECO:0007669"/>
    <property type="project" value="UniProtKB-KW"/>
</dbReference>
<feature type="domain" description="LysM" evidence="8">
    <location>
        <begin position="654"/>
        <end position="698"/>
    </location>
</feature>
<dbReference type="eggNOG" id="COG4991">
    <property type="taxonomic scope" value="Bacteria"/>
</dbReference>
<dbReference type="SMART" id="SM00287">
    <property type="entry name" value="SH3b"/>
    <property type="match status" value="4"/>
</dbReference>
<proteinExistence type="inferred from homology"/>
<dbReference type="Pfam" id="PF01832">
    <property type="entry name" value="Glucosaminidase"/>
    <property type="match status" value="1"/>
</dbReference>
<evidence type="ECO:0000313" key="9">
    <source>
        <dbReference type="EMBL" id="EEV38960.1"/>
    </source>
</evidence>
<dbReference type="Gene3D" id="3.10.350.10">
    <property type="entry name" value="LysM domain"/>
    <property type="match status" value="1"/>
</dbReference>
<dbReference type="AlphaFoldDB" id="C9A8Z9"/>
<dbReference type="PANTHER" id="PTHR33308">
    <property type="entry name" value="PEPTIDOGLYCAN HYDROLASE FLGJ"/>
    <property type="match status" value="1"/>
</dbReference>
<dbReference type="GO" id="GO:0031640">
    <property type="term" value="P:killing of cells of another organism"/>
    <property type="evidence" value="ECO:0007669"/>
    <property type="project" value="UniProtKB-KW"/>
</dbReference>
<feature type="compositionally biased region" description="Low complexity" evidence="6">
    <location>
        <begin position="100"/>
        <end position="113"/>
    </location>
</feature>
<comment type="similarity">
    <text evidence="1">Belongs to the glycosyl hydrolase 73 family.</text>
</comment>
<dbReference type="InterPro" id="IPR036779">
    <property type="entry name" value="LysM_dom_sf"/>
</dbReference>
<gene>
    <name evidence="9" type="ORF">ECBG_01229</name>
</gene>
<evidence type="ECO:0000256" key="4">
    <source>
        <dbReference type="ARBA" id="ARBA00022801"/>
    </source>
</evidence>
<reference evidence="9 10" key="2">
    <citation type="submission" date="2013-03" db="EMBL/GenBank/DDBJ databases">
        <title>The Genome Sequence of Enterococcus casseliflavus EC20 (899205).</title>
        <authorList>
            <consortium name="The Broad Institute Genomics Platform"/>
            <consortium name="The Broad Institute Genome Sequencing Center for Infectious Disease"/>
            <person name="Russ C."/>
            <person name="Feldgarden M."/>
            <person name="Gilmore M."/>
            <person name="Manson J."/>
            <person name="Palmer K."/>
            <person name="Carniol K."/>
            <person name="Walker B."/>
            <person name="Young S.K."/>
            <person name="Zeng Q."/>
            <person name="Gargeya S."/>
            <person name="Fitzgerald M."/>
            <person name="Haas B."/>
            <person name="Abouelleil A."/>
            <person name="Allen A.W."/>
            <person name="Alvarado L."/>
            <person name="Arachchi H.M."/>
            <person name="Berlin A.M."/>
            <person name="Chapman S.B."/>
            <person name="Gainer-Dewar J."/>
            <person name="Goldberg J."/>
            <person name="Griggs A."/>
            <person name="Gujja S."/>
            <person name="Hansen M."/>
            <person name="Howarth C."/>
            <person name="Imamovic A."/>
            <person name="Ireland A."/>
            <person name="Larimer J."/>
            <person name="McCowan C."/>
            <person name="Murphy C."/>
            <person name="Pearson M."/>
            <person name="Poon T.W."/>
            <person name="Priest M."/>
            <person name="Roberts A."/>
            <person name="Saif S."/>
            <person name="Shea T."/>
            <person name="Sisk P."/>
            <person name="Sykes S."/>
            <person name="Wortman J."/>
            <person name="Nusbaum C."/>
            <person name="Birren B."/>
        </authorList>
    </citation>
    <scope>NUCLEOTIDE SEQUENCE [LARGE SCALE GENOMIC DNA]</scope>
    <source>
        <strain evidence="9 10">EC20</strain>
    </source>
</reference>
<evidence type="ECO:0000256" key="1">
    <source>
        <dbReference type="ARBA" id="ARBA00010266"/>
    </source>
</evidence>
<accession>C9A8Z9</accession>
<name>C9A8Z9_ENTCA</name>
<dbReference type="GO" id="GO:0004040">
    <property type="term" value="F:amidase activity"/>
    <property type="evidence" value="ECO:0007669"/>
    <property type="project" value="InterPro"/>
</dbReference>
<feature type="region of interest" description="Disordered" evidence="6">
    <location>
        <begin position="59"/>
        <end position="113"/>
    </location>
</feature>
<reference evidence="9 10" key="1">
    <citation type="submission" date="2009-02" db="EMBL/GenBank/DDBJ databases">
        <authorList>
            <consortium name="The Broad Institute Genome Sequencing Platform"/>
            <person name="Feldgarden M."/>
            <person name="Young S.K."/>
            <person name="Kodira C.D."/>
            <person name="Zeng Q."/>
            <person name="Koehrsen M."/>
            <person name="Alvarado L."/>
            <person name="Berlin A."/>
            <person name="Borenstein D."/>
            <person name="Chen Z."/>
            <person name="Engels R."/>
            <person name="Freedman E."/>
            <person name="Gellesch M."/>
            <person name="Goldberg J."/>
            <person name="Griggs A."/>
            <person name="Gujja S."/>
            <person name="Heiman D."/>
            <person name="Hepburn T."/>
            <person name="Howarth C."/>
            <person name="Jen D."/>
            <person name="Larson L."/>
            <person name="Lewis B."/>
            <person name="Mehta T."/>
            <person name="Park D."/>
            <person name="Pearson M."/>
            <person name="Roberts A."/>
            <person name="Saif S."/>
            <person name="Shea T."/>
            <person name="Shenoy N."/>
            <person name="Sisk P."/>
            <person name="Stolte C."/>
            <person name="Sykes S."/>
            <person name="Walk T."/>
            <person name="White J."/>
            <person name="Yandava C."/>
            <person name="Gilmore M."/>
            <person name="Manson J."/>
            <person name="Palmer K."/>
            <person name="Carniol K."/>
            <person name="Lander E."/>
            <person name="Nusbaum C."/>
            <person name="Galagan J."/>
            <person name="Birren B."/>
        </authorList>
    </citation>
    <scope>NUCLEOTIDE SEQUENCE [LARGE SCALE GENOMIC DNA]</scope>
    <source>
        <strain evidence="9 10">EC20</strain>
    </source>
</reference>
<dbReference type="Gene3D" id="1.10.530.10">
    <property type="match status" value="1"/>
</dbReference>
<dbReference type="eggNOG" id="COG1705">
    <property type="taxonomic scope" value="Bacteria"/>
</dbReference>
<feature type="domain" description="SH3b" evidence="7">
    <location>
        <begin position="412"/>
        <end position="484"/>
    </location>
</feature>
<dbReference type="Pfam" id="PF08239">
    <property type="entry name" value="SH3_3"/>
    <property type="match status" value="4"/>
</dbReference>
<feature type="domain" description="SH3b" evidence="7">
    <location>
        <begin position="489"/>
        <end position="562"/>
    </location>
</feature>
<feature type="compositionally biased region" description="Low complexity" evidence="6">
    <location>
        <begin position="61"/>
        <end position="87"/>
    </location>
</feature>
<keyword evidence="2" id="KW-0929">Antimicrobial</keyword>
<dbReference type="CDD" id="cd00118">
    <property type="entry name" value="LysM"/>
    <property type="match status" value="1"/>
</dbReference>
<feature type="region of interest" description="Disordered" evidence="6">
    <location>
        <begin position="391"/>
        <end position="412"/>
    </location>
</feature>
<dbReference type="InterPro" id="IPR002901">
    <property type="entry name" value="MGlyc_endo_b_GlcNAc-like_dom"/>
</dbReference>
<dbReference type="RefSeq" id="WP_015508722.1">
    <property type="nucleotide sequence ID" value="NC_020995.1"/>
</dbReference>
<dbReference type="SMART" id="SM00047">
    <property type="entry name" value="LYZ2"/>
    <property type="match status" value="1"/>
</dbReference>
<keyword evidence="10" id="KW-1185">Reference proteome</keyword>
<evidence type="ECO:0000259" key="8">
    <source>
        <dbReference type="PROSITE" id="PS51782"/>
    </source>
</evidence>
<dbReference type="GeneID" id="15140683"/>
<dbReference type="InterPro" id="IPR018392">
    <property type="entry name" value="LysM"/>
</dbReference>
<dbReference type="InterPro" id="IPR051056">
    <property type="entry name" value="Glycosyl_Hydrolase_73"/>
</dbReference>
<organism evidence="9 10">
    <name type="scientific">Enterococcus casseliflavus EC20</name>
    <dbReference type="NCBI Taxonomy" id="565655"/>
    <lineage>
        <taxon>Bacteria</taxon>
        <taxon>Bacillati</taxon>
        <taxon>Bacillota</taxon>
        <taxon>Bacilli</taxon>
        <taxon>Lactobacillales</taxon>
        <taxon>Enterococcaceae</taxon>
        <taxon>Enterococcus</taxon>
    </lineage>
</organism>
<dbReference type="InterPro" id="IPR003646">
    <property type="entry name" value="SH3-like_bac-type"/>
</dbReference>
<evidence type="ECO:0000259" key="7">
    <source>
        <dbReference type="PROSITE" id="PS51781"/>
    </source>
</evidence>
<keyword evidence="4" id="KW-0378">Hydrolase</keyword>
<dbReference type="PROSITE" id="PS51782">
    <property type="entry name" value="LYSM"/>
    <property type="match status" value="1"/>
</dbReference>
<evidence type="ECO:0000313" key="10">
    <source>
        <dbReference type="Proteomes" id="UP000012675"/>
    </source>
</evidence>